<dbReference type="InterPro" id="IPR001220">
    <property type="entry name" value="Legume_lectin_dom"/>
</dbReference>
<reference evidence="3 4" key="3">
    <citation type="journal article" date="2010" name="BMC Genomics">
        <title>Transcriptome sequencing and comparative analysis of cucumber flowers with different sex types.</title>
        <authorList>
            <person name="Guo S."/>
            <person name="Zheng Y."/>
            <person name="Joung J.G."/>
            <person name="Liu S."/>
            <person name="Zhang Z."/>
            <person name="Crasta O.R."/>
            <person name="Sobral B.W."/>
            <person name="Xu Y."/>
            <person name="Huang S."/>
            <person name="Fei Z."/>
        </authorList>
    </citation>
    <scope>NUCLEOTIDE SEQUENCE [LARGE SCALE GENOMIC DNA]</scope>
    <source>
        <strain evidence="4">cv. 9930</strain>
    </source>
</reference>
<accession>A0A0A0LF07</accession>
<feature type="domain" description="Legume lectin" evidence="2">
    <location>
        <begin position="46"/>
        <end position="102"/>
    </location>
</feature>
<proteinExistence type="predicted"/>
<reference evidence="3 4" key="2">
    <citation type="journal article" date="2009" name="PLoS ONE">
        <title>An integrated genetic and cytogenetic map of the cucumber genome.</title>
        <authorList>
            <person name="Ren Y."/>
            <person name="Zhang Z."/>
            <person name="Liu J."/>
            <person name="Staub J.E."/>
            <person name="Han Y."/>
            <person name="Cheng Z."/>
            <person name="Li X."/>
            <person name="Lu J."/>
            <person name="Miao H."/>
            <person name="Kang H."/>
            <person name="Xie B."/>
            <person name="Gu X."/>
            <person name="Wang X."/>
            <person name="Du Y."/>
            <person name="Jin W."/>
            <person name="Huang S."/>
        </authorList>
    </citation>
    <scope>NUCLEOTIDE SEQUENCE [LARGE SCALE GENOMIC DNA]</scope>
    <source>
        <strain evidence="4">cv. 9930</strain>
    </source>
</reference>
<dbReference type="Gramene" id="KGN59287">
    <property type="protein sequence ID" value="KGN59287"/>
    <property type="gene ID" value="Csa_3G800700"/>
</dbReference>
<reference evidence="3 4" key="1">
    <citation type="journal article" date="2009" name="Nat. Genet.">
        <title>The genome of the cucumber, Cucumis sativus L.</title>
        <authorList>
            <person name="Huang S."/>
            <person name="Li R."/>
            <person name="Zhang Z."/>
            <person name="Li L."/>
            <person name="Gu X."/>
            <person name="Fan W."/>
            <person name="Lucas W.J."/>
            <person name="Wang X."/>
            <person name="Xie B."/>
            <person name="Ni P."/>
            <person name="Ren Y."/>
            <person name="Zhu H."/>
            <person name="Li J."/>
            <person name="Lin K."/>
            <person name="Jin W."/>
            <person name="Fei Z."/>
            <person name="Li G."/>
            <person name="Staub J."/>
            <person name="Kilian A."/>
            <person name="van der Vossen E.A."/>
            <person name="Wu Y."/>
            <person name="Guo J."/>
            <person name="He J."/>
            <person name="Jia Z."/>
            <person name="Ren Y."/>
            <person name="Tian G."/>
            <person name="Lu Y."/>
            <person name="Ruan J."/>
            <person name="Qian W."/>
            <person name="Wang M."/>
            <person name="Huang Q."/>
            <person name="Li B."/>
            <person name="Xuan Z."/>
            <person name="Cao J."/>
            <person name="Asan"/>
            <person name="Wu Z."/>
            <person name="Zhang J."/>
            <person name="Cai Q."/>
            <person name="Bai Y."/>
            <person name="Zhao B."/>
            <person name="Han Y."/>
            <person name="Li Y."/>
            <person name="Li X."/>
            <person name="Wang S."/>
            <person name="Shi Q."/>
            <person name="Liu S."/>
            <person name="Cho W.K."/>
            <person name="Kim J.Y."/>
            <person name="Xu Y."/>
            <person name="Heller-Uszynska K."/>
            <person name="Miao H."/>
            <person name="Cheng Z."/>
            <person name="Zhang S."/>
            <person name="Wu J."/>
            <person name="Yang Y."/>
            <person name="Kang H."/>
            <person name="Li M."/>
            <person name="Liang H."/>
            <person name="Ren X."/>
            <person name="Shi Z."/>
            <person name="Wen M."/>
            <person name="Jian M."/>
            <person name="Yang H."/>
            <person name="Zhang G."/>
            <person name="Yang Z."/>
            <person name="Chen R."/>
            <person name="Liu S."/>
            <person name="Li J."/>
            <person name="Ma L."/>
            <person name="Liu H."/>
            <person name="Zhou Y."/>
            <person name="Zhao J."/>
            <person name="Fang X."/>
            <person name="Li G."/>
            <person name="Fang L."/>
            <person name="Li Y."/>
            <person name="Liu D."/>
            <person name="Zheng H."/>
            <person name="Zhang Y."/>
            <person name="Qin N."/>
            <person name="Li Z."/>
            <person name="Yang G."/>
            <person name="Yang S."/>
            <person name="Bolund L."/>
            <person name="Kristiansen K."/>
            <person name="Zheng H."/>
            <person name="Li S."/>
            <person name="Zhang X."/>
            <person name="Yang H."/>
            <person name="Wang J."/>
            <person name="Sun R."/>
            <person name="Zhang B."/>
            <person name="Jiang S."/>
            <person name="Wang J."/>
            <person name="Du Y."/>
            <person name="Li S."/>
        </authorList>
    </citation>
    <scope>NUCLEOTIDE SEQUENCE [LARGE SCALE GENOMIC DNA]</scope>
    <source>
        <strain evidence="4">cv. 9930</strain>
    </source>
</reference>
<reference evidence="3 4" key="4">
    <citation type="journal article" date="2011" name="BMC Genomics">
        <title>RNA-Seq improves annotation of protein-coding genes in the cucumber genome.</title>
        <authorList>
            <person name="Li Z."/>
            <person name="Zhang Z."/>
            <person name="Yan P."/>
            <person name="Huang S."/>
            <person name="Fei Z."/>
            <person name="Lin K."/>
        </authorList>
    </citation>
    <scope>NUCLEOTIDE SEQUENCE [LARGE SCALE GENOMIC DNA]</scope>
    <source>
        <strain evidence="4">cv. 9930</strain>
    </source>
</reference>
<evidence type="ECO:0000313" key="3">
    <source>
        <dbReference type="EMBL" id="KGN59287.1"/>
    </source>
</evidence>
<evidence type="ECO:0000259" key="2">
    <source>
        <dbReference type="Pfam" id="PF00139"/>
    </source>
</evidence>
<dbReference type="EMBL" id="CM002924">
    <property type="protein sequence ID" value="KGN59287.1"/>
    <property type="molecule type" value="Genomic_DNA"/>
</dbReference>
<dbReference type="GO" id="GO:0030246">
    <property type="term" value="F:carbohydrate binding"/>
    <property type="evidence" value="ECO:0007669"/>
    <property type="project" value="InterPro"/>
</dbReference>
<dbReference type="Gene3D" id="3.30.200.20">
    <property type="entry name" value="Phosphorylase Kinase, domain 1"/>
    <property type="match status" value="1"/>
</dbReference>
<gene>
    <name evidence="3" type="ORF">Csa_3G800700</name>
</gene>
<dbReference type="Proteomes" id="UP000029981">
    <property type="component" value="Chromosome 3"/>
</dbReference>
<dbReference type="AlphaFoldDB" id="A0A0A0LF07"/>
<protein>
    <recommendedName>
        <fullName evidence="2">Legume lectin domain-containing protein</fullName>
    </recommendedName>
</protein>
<name>A0A0A0LF07_CUCSA</name>
<evidence type="ECO:0000256" key="1">
    <source>
        <dbReference type="SAM" id="MobiDB-lite"/>
    </source>
</evidence>
<evidence type="ECO:0000313" key="4">
    <source>
        <dbReference type="Proteomes" id="UP000029981"/>
    </source>
</evidence>
<organism evidence="3 4">
    <name type="scientific">Cucumis sativus</name>
    <name type="common">Cucumber</name>
    <dbReference type="NCBI Taxonomy" id="3659"/>
    <lineage>
        <taxon>Eukaryota</taxon>
        <taxon>Viridiplantae</taxon>
        <taxon>Streptophyta</taxon>
        <taxon>Embryophyta</taxon>
        <taxon>Tracheophyta</taxon>
        <taxon>Spermatophyta</taxon>
        <taxon>Magnoliopsida</taxon>
        <taxon>eudicotyledons</taxon>
        <taxon>Gunneridae</taxon>
        <taxon>Pentapetalae</taxon>
        <taxon>rosids</taxon>
        <taxon>fabids</taxon>
        <taxon>Cucurbitales</taxon>
        <taxon>Cucurbitaceae</taxon>
        <taxon>Benincaseae</taxon>
        <taxon>Cucumis</taxon>
    </lineage>
</organism>
<keyword evidence="4" id="KW-1185">Reference proteome</keyword>
<feature type="region of interest" description="Disordered" evidence="1">
    <location>
        <begin position="95"/>
        <end position="120"/>
    </location>
</feature>
<sequence>MGMSISFQRLAKPCSEFGLNLSLSATADVYVGKDVPVFISLSSRLEDQLKNGVIFHPLNLSFLLEEGYVGLSASKFDLNTQLNWIKSWQFNGRDVDNNDDNESDNHRRQKRKKDSEEASDDVIEYELQDFSIAPRVPKMGFKELKKVTDSFNPKNSLGKGKFGTVFHRGNLKNMKATAKRI</sequence>
<dbReference type="Pfam" id="PF00139">
    <property type="entry name" value="Lectin_legB"/>
    <property type="match status" value="1"/>
</dbReference>